<protein>
    <recommendedName>
        <fullName evidence="10">dITP/XTP pyrophosphatase</fullName>
        <ecNumber evidence="10">3.6.1.66</ecNumber>
    </recommendedName>
    <alternativeName>
        <fullName evidence="10">Non-canonical purine NTP pyrophosphatase</fullName>
    </alternativeName>
    <alternativeName>
        <fullName evidence="10">Non-standard purine NTP pyrophosphatase</fullName>
    </alternativeName>
    <alternativeName>
        <fullName evidence="10">Nucleoside-triphosphate diphosphatase</fullName>
    </alternativeName>
    <alternativeName>
        <fullName evidence="10">Nucleoside-triphosphate pyrophosphatase</fullName>
        <shortName evidence="10">NTPase</shortName>
    </alternativeName>
</protein>
<dbReference type="GO" id="GO:0036220">
    <property type="term" value="F:ITP diphosphatase activity"/>
    <property type="evidence" value="ECO:0007669"/>
    <property type="project" value="UniProtKB-UniRule"/>
</dbReference>
<dbReference type="Pfam" id="PF01725">
    <property type="entry name" value="Ham1p_like"/>
    <property type="match status" value="1"/>
</dbReference>
<evidence type="ECO:0000313" key="12">
    <source>
        <dbReference type="Proteomes" id="UP000066203"/>
    </source>
</evidence>
<dbReference type="GO" id="GO:0017111">
    <property type="term" value="F:ribonucleoside triphosphate phosphatase activity"/>
    <property type="evidence" value="ECO:0007669"/>
    <property type="project" value="InterPro"/>
</dbReference>
<evidence type="ECO:0000256" key="5">
    <source>
        <dbReference type="ARBA" id="ARBA00022801"/>
    </source>
</evidence>
<dbReference type="InterPro" id="IPR029001">
    <property type="entry name" value="ITPase-like_fam"/>
</dbReference>
<dbReference type="GO" id="GO:0009146">
    <property type="term" value="P:purine nucleoside triphosphate catabolic process"/>
    <property type="evidence" value="ECO:0007669"/>
    <property type="project" value="UniProtKB-UniRule"/>
</dbReference>
<evidence type="ECO:0000256" key="10">
    <source>
        <dbReference type="HAMAP-Rule" id="MF_01405"/>
    </source>
</evidence>
<name>A0A0K2RX42_9MICC</name>
<dbReference type="GO" id="GO:0035870">
    <property type="term" value="F:dITP diphosphatase activity"/>
    <property type="evidence" value="ECO:0007669"/>
    <property type="project" value="UniProtKB-UniRule"/>
</dbReference>
<keyword evidence="5 10" id="KW-0378">Hydrolase</keyword>
<feature type="active site" description="Proton acceptor" evidence="10">
    <location>
        <position position="77"/>
    </location>
</feature>
<feature type="binding site" evidence="10">
    <location>
        <begin position="10"/>
        <end position="15"/>
    </location>
    <ligand>
        <name>substrate</name>
    </ligand>
</feature>
<comment type="cofactor">
    <cofactor evidence="10">
        <name>Mg(2+)</name>
        <dbReference type="ChEBI" id="CHEBI:18420"/>
    </cofactor>
    <text evidence="10">Binds 1 Mg(2+) ion per subunit.</text>
</comment>
<keyword evidence="7 10" id="KW-0546">Nucleotide metabolism</keyword>
<keyword evidence="3 10" id="KW-0479">Metal-binding</keyword>
<dbReference type="PANTHER" id="PTHR11067">
    <property type="entry name" value="INOSINE TRIPHOSPHATE PYROPHOSPHATASE/HAM1 PROTEIN"/>
    <property type="match status" value="1"/>
</dbReference>
<dbReference type="FunFam" id="3.90.950.10:FF:000001">
    <property type="entry name" value="dITP/XTP pyrophosphatase"/>
    <property type="match status" value="1"/>
</dbReference>
<comment type="caution">
    <text evidence="10">Lacks conserved residue(s) required for the propagation of feature annotation.</text>
</comment>
<comment type="catalytic activity">
    <reaction evidence="10">
        <text>ITP + H2O = IMP + diphosphate + H(+)</text>
        <dbReference type="Rhea" id="RHEA:29399"/>
        <dbReference type="ChEBI" id="CHEBI:15377"/>
        <dbReference type="ChEBI" id="CHEBI:15378"/>
        <dbReference type="ChEBI" id="CHEBI:33019"/>
        <dbReference type="ChEBI" id="CHEBI:58053"/>
        <dbReference type="ChEBI" id="CHEBI:61402"/>
        <dbReference type="EC" id="3.6.1.66"/>
    </reaction>
</comment>
<dbReference type="InterPro" id="IPR002637">
    <property type="entry name" value="RdgB/HAM1"/>
</dbReference>
<evidence type="ECO:0000256" key="7">
    <source>
        <dbReference type="ARBA" id="ARBA00023080"/>
    </source>
</evidence>
<evidence type="ECO:0000256" key="9">
    <source>
        <dbReference type="ARBA" id="ARBA00052017"/>
    </source>
</evidence>
<dbReference type="GO" id="GO:0046872">
    <property type="term" value="F:metal ion binding"/>
    <property type="evidence" value="ECO:0007669"/>
    <property type="project" value="UniProtKB-KW"/>
</dbReference>
<dbReference type="CDD" id="cd00515">
    <property type="entry name" value="HAM1"/>
    <property type="match status" value="1"/>
</dbReference>
<evidence type="ECO:0000256" key="4">
    <source>
        <dbReference type="ARBA" id="ARBA00022741"/>
    </source>
</evidence>
<dbReference type="EC" id="3.6.1.66" evidence="10"/>
<comment type="catalytic activity">
    <reaction evidence="8 10">
        <text>dITP + H2O = dIMP + diphosphate + H(+)</text>
        <dbReference type="Rhea" id="RHEA:28342"/>
        <dbReference type="ChEBI" id="CHEBI:15377"/>
        <dbReference type="ChEBI" id="CHEBI:15378"/>
        <dbReference type="ChEBI" id="CHEBI:33019"/>
        <dbReference type="ChEBI" id="CHEBI:61194"/>
        <dbReference type="ChEBI" id="CHEBI:61382"/>
        <dbReference type="EC" id="3.6.1.66"/>
    </reaction>
</comment>
<keyword evidence="6 10" id="KW-0460">Magnesium</keyword>
<evidence type="ECO:0000313" key="11">
    <source>
        <dbReference type="EMBL" id="BAS19360.1"/>
    </source>
</evidence>
<feature type="binding site" evidence="10">
    <location>
        <begin position="200"/>
        <end position="201"/>
    </location>
    <ligand>
        <name>substrate</name>
    </ligand>
</feature>
<proteinExistence type="inferred from homology"/>
<comment type="catalytic activity">
    <reaction evidence="9 10">
        <text>XTP + H2O = XMP + diphosphate + H(+)</text>
        <dbReference type="Rhea" id="RHEA:28610"/>
        <dbReference type="ChEBI" id="CHEBI:15377"/>
        <dbReference type="ChEBI" id="CHEBI:15378"/>
        <dbReference type="ChEBI" id="CHEBI:33019"/>
        <dbReference type="ChEBI" id="CHEBI:57464"/>
        <dbReference type="ChEBI" id="CHEBI:61314"/>
        <dbReference type="EC" id="3.6.1.66"/>
    </reaction>
</comment>
<sequence>MADAKIVLASHNKGKLKELREILRGRIDGLDVDTQVVDASSVNAPDVPETGVTFAENSLLKARAVAEATGLVAIADDSGLSVDVLNGAPGIFSARWAGSHGDDTANLNLLLAQLSDIPAEHRGAKFCCAASVASPNGFEAVEYGELPGELLTAPAGEGGFGYDPILRPVELNGENALYEGQYAGKSCAEIPAEIKNSISHRARAFEALIPQIAAALTS</sequence>
<dbReference type="PANTHER" id="PTHR11067:SF9">
    <property type="entry name" value="INOSINE TRIPHOSPHATE PYROPHOSPHATASE"/>
    <property type="match status" value="1"/>
</dbReference>
<feature type="binding site" evidence="10">
    <location>
        <position position="77"/>
    </location>
    <ligand>
        <name>Mg(2+)</name>
        <dbReference type="ChEBI" id="CHEBI:18420"/>
    </ligand>
</feature>
<accession>A0A0K2RX42</accession>
<evidence type="ECO:0000256" key="6">
    <source>
        <dbReference type="ARBA" id="ARBA00022842"/>
    </source>
</evidence>
<feature type="binding site" evidence="10">
    <location>
        <position position="195"/>
    </location>
    <ligand>
        <name>substrate</name>
    </ligand>
</feature>
<dbReference type="EMBL" id="AP014938">
    <property type="protein sequence ID" value="BAS19360.1"/>
    <property type="molecule type" value="Genomic_DNA"/>
</dbReference>
<evidence type="ECO:0000256" key="8">
    <source>
        <dbReference type="ARBA" id="ARBA00051875"/>
    </source>
</evidence>
<dbReference type="GO" id="GO:0000166">
    <property type="term" value="F:nucleotide binding"/>
    <property type="evidence" value="ECO:0007669"/>
    <property type="project" value="UniProtKB-KW"/>
</dbReference>
<dbReference type="GO" id="GO:0036222">
    <property type="term" value="F:XTP diphosphatase activity"/>
    <property type="evidence" value="ECO:0007669"/>
    <property type="project" value="UniProtKB-UniRule"/>
</dbReference>
<comment type="similarity">
    <text evidence="1 10">Belongs to the HAM1 NTPase family.</text>
</comment>
<dbReference type="GO" id="GO:0005829">
    <property type="term" value="C:cytosol"/>
    <property type="evidence" value="ECO:0007669"/>
    <property type="project" value="TreeGrafter"/>
</dbReference>
<comment type="subunit">
    <text evidence="2 10">Homodimer.</text>
</comment>
<gene>
    <name evidence="11" type="ORF">RM6536_0113</name>
</gene>
<dbReference type="InterPro" id="IPR020922">
    <property type="entry name" value="dITP/XTP_pyrophosphatase"/>
</dbReference>
<dbReference type="SUPFAM" id="SSF52972">
    <property type="entry name" value="ITPase-like"/>
    <property type="match status" value="1"/>
</dbReference>
<comment type="function">
    <text evidence="10">Pyrophosphatase that catalyzes the hydrolysis of nucleoside triphosphates to their monophosphate derivatives, with a high preference for the non-canonical purine nucleotides XTP (xanthosine triphosphate), dITP (deoxyinosine triphosphate) and ITP. Seems to function as a house-cleaning enzyme that removes non-canonical purine nucleotides from the nucleotide pool, thus preventing their incorporation into DNA/RNA and avoiding chromosomal lesions.</text>
</comment>
<dbReference type="PATRIC" id="fig|43675.28.peg.117"/>
<reference evidence="12" key="1">
    <citation type="submission" date="2015-08" db="EMBL/GenBank/DDBJ databases">
        <title>Complete genome sequence of Rothia mucilaginosa strain NUM-Rm6536.</title>
        <authorList>
            <person name="Nambu T."/>
        </authorList>
    </citation>
    <scope>NUCLEOTIDE SEQUENCE [LARGE SCALE GENOMIC DNA]</scope>
    <source>
        <strain evidence="12">NUM-Rm6536</strain>
    </source>
</reference>
<feature type="binding site" evidence="10">
    <location>
        <begin position="160"/>
        <end position="163"/>
    </location>
    <ligand>
        <name>substrate</name>
    </ligand>
</feature>
<dbReference type="Gene3D" id="3.90.950.10">
    <property type="match status" value="1"/>
</dbReference>
<dbReference type="RefSeq" id="WP_060823621.1">
    <property type="nucleotide sequence ID" value="NZ_AP014938.1"/>
</dbReference>
<organism evidence="11">
    <name type="scientific">Rothia mucilaginosa</name>
    <dbReference type="NCBI Taxonomy" id="43675"/>
    <lineage>
        <taxon>Bacteria</taxon>
        <taxon>Bacillati</taxon>
        <taxon>Actinomycetota</taxon>
        <taxon>Actinomycetes</taxon>
        <taxon>Micrococcales</taxon>
        <taxon>Micrococcaceae</taxon>
        <taxon>Rothia</taxon>
    </lineage>
</organism>
<evidence type="ECO:0000256" key="3">
    <source>
        <dbReference type="ARBA" id="ARBA00022723"/>
    </source>
</evidence>
<dbReference type="AlphaFoldDB" id="A0A0K2RX42"/>
<feature type="binding site" evidence="10">
    <location>
        <position position="78"/>
    </location>
    <ligand>
        <name>substrate</name>
    </ligand>
</feature>
<dbReference type="GO" id="GO:0009117">
    <property type="term" value="P:nucleotide metabolic process"/>
    <property type="evidence" value="ECO:0007669"/>
    <property type="project" value="UniProtKB-KW"/>
</dbReference>
<evidence type="ECO:0000256" key="1">
    <source>
        <dbReference type="ARBA" id="ARBA00008023"/>
    </source>
</evidence>
<dbReference type="Proteomes" id="UP000066203">
    <property type="component" value="Chromosome"/>
</dbReference>
<dbReference type="HAMAP" id="MF_01405">
    <property type="entry name" value="Non_canon_purine_NTPase"/>
    <property type="match status" value="1"/>
</dbReference>
<evidence type="ECO:0000256" key="2">
    <source>
        <dbReference type="ARBA" id="ARBA00011738"/>
    </source>
</evidence>
<keyword evidence="4 10" id="KW-0547">Nucleotide-binding</keyword>